<feature type="transmembrane region" description="Helical" evidence="1">
    <location>
        <begin position="102"/>
        <end position="129"/>
    </location>
</feature>
<feature type="transmembrane region" description="Helical" evidence="1">
    <location>
        <begin position="141"/>
        <end position="164"/>
    </location>
</feature>
<accession>A0A1G8A0H0</accession>
<dbReference type="AlphaFoldDB" id="A0A1G8A0H0"/>
<sequence length="267" mass="30263">MKMVYNMFIKTFKDTFYQININKKSLFLSNFLPFLVMVISSISIEAPQIPSYIMGVIYLVGMIVECVMVLFIIVNVHKIILEGNGSVSKWGNLNHGLDECNIYFKFIANYFMIVFVGVIVGVIIYLIGYSPLSEITIVDEFFSYVLLFFVGILICRFFLVFPAIALKKDISLTDALELTKGRVLYMFGIVFALPLLLKGILMLLMMNTKVIMFFYYVFGFSALGILDSLSLFIVIIYSTTLLSVAYKHIMGQSQGGKELNDLSILSQ</sequence>
<feature type="transmembrane region" description="Helical" evidence="1">
    <location>
        <begin position="213"/>
        <end position="237"/>
    </location>
</feature>
<name>A0A1G8A0H0_9VIBR</name>
<evidence type="ECO:0000313" key="2">
    <source>
        <dbReference type="EMBL" id="SDH14406.1"/>
    </source>
</evidence>
<gene>
    <name evidence="2" type="ORF">SAMN04488136_10971</name>
</gene>
<keyword evidence="1" id="KW-0812">Transmembrane</keyword>
<feature type="transmembrane region" description="Helical" evidence="1">
    <location>
        <begin position="184"/>
        <end position="207"/>
    </location>
</feature>
<protein>
    <submittedName>
        <fullName evidence="2">Uncharacterized protein</fullName>
    </submittedName>
</protein>
<keyword evidence="3" id="KW-1185">Reference proteome</keyword>
<keyword evidence="1" id="KW-1133">Transmembrane helix</keyword>
<feature type="transmembrane region" description="Helical" evidence="1">
    <location>
        <begin position="26"/>
        <end position="44"/>
    </location>
</feature>
<proteinExistence type="predicted"/>
<dbReference type="STRING" id="861298.SAMN04488136_10971"/>
<keyword evidence="1" id="KW-0472">Membrane</keyword>
<dbReference type="EMBL" id="FNDD01000009">
    <property type="protein sequence ID" value="SDH14406.1"/>
    <property type="molecule type" value="Genomic_DNA"/>
</dbReference>
<reference evidence="3" key="1">
    <citation type="submission" date="2016-10" db="EMBL/GenBank/DDBJ databases">
        <authorList>
            <person name="Varghese N."/>
            <person name="Submissions S."/>
        </authorList>
    </citation>
    <scope>NUCLEOTIDE SEQUENCE [LARGE SCALE GENOMIC DNA]</scope>
    <source>
        <strain evidence="3">CGMCC 1.10228</strain>
    </source>
</reference>
<evidence type="ECO:0000256" key="1">
    <source>
        <dbReference type="SAM" id="Phobius"/>
    </source>
</evidence>
<feature type="transmembrane region" description="Helical" evidence="1">
    <location>
        <begin position="56"/>
        <end position="81"/>
    </location>
</feature>
<dbReference type="Proteomes" id="UP000198854">
    <property type="component" value="Unassembled WGS sequence"/>
</dbReference>
<evidence type="ECO:0000313" key="3">
    <source>
        <dbReference type="Proteomes" id="UP000198854"/>
    </source>
</evidence>
<organism evidence="2 3">
    <name type="scientific">Vibrio xiamenensis</name>
    <dbReference type="NCBI Taxonomy" id="861298"/>
    <lineage>
        <taxon>Bacteria</taxon>
        <taxon>Pseudomonadati</taxon>
        <taxon>Pseudomonadota</taxon>
        <taxon>Gammaproteobacteria</taxon>
        <taxon>Vibrionales</taxon>
        <taxon>Vibrionaceae</taxon>
        <taxon>Vibrio</taxon>
    </lineage>
</organism>